<keyword evidence="1" id="KW-0812">Transmembrane</keyword>
<gene>
    <name evidence="3" type="ORF">SAMN05660859_3985</name>
</gene>
<keyword evidence="1" id="KW-0472">Membrane</keyword>
<feature type="transmembrane region" description="Helical" evidence="1">
    <location>
        <begin position="7"/>
        <end position="28"/>
    </location>
</feature>
<dbReference type="AlphaFoldDB" id="A0A1G4UIW7"/>
<evidence type="ECO:0000313" key="3">
    <source>
        <dbReference type="EMBL" id="SCW93616.1"/>
    </source>
</evidence>
<evidence type="ECO:0000259" key="2">
    <source>
        <dbReference type="Pfam" id="PF01970"/>
    </source>
</evidence>
<feature type="transmembrane region" description="Helical" evidence="1">
    <location>
        <begin position="106"/>
        <end position="128"/>
    </location>
</feature>
<dbReference type="Proteomes" id="UP000198889">
    <property type="component" value="Unassembled WGS sequence"/>
</dbReference>
<dbReference type="PANTHER" id="PTHR35342:SF5">
    <property type="entry name" value="TRICARBOXYLIC TRANSPORT PROTEIN"/>
    <property type="match status" value="1"/>
</dbReference>
<feature type="transmembrane region" description="Helical" evidence="1">
    <location>
        <begin position="386"/>
        <end position="403"/>
    </location>
</feature>
<keyword evidence="4" id="KW-1185">Reference proteome</keyword>
<dbReference type="STRING" id="177413.SAMN05660859_3985"/>
<feature type="domain" description="DUF112" evidence="2">
    <location>
        <begin position="18"/>
        <end position="434"/>
    </location>
</feature>
<feature type="transmembrane region" description="Helical" evidence="1">
    <location>
        <begin position="163"/>
        <end position="184"/>
    </location>
</feature>
<dbReference type="Pfam" id="PF01970">
    <property type="entry name" value="TctA"/>
    <property type="match status" value="1"/>
</dbReference>
<feature type="transmembrane region" description="Helical" evidence="1">
    <location>
        <begin position="465"/>
        <end position="482"/>
    </location>
</feature>
<organism evidence="3 4">
    <name type="scientific">Ancylobacter rudongensis</name>
    <dbReference type="NCBI Taxonomy" id="177413"/>
    <lineage>
        <taxon>Bacteria</taxon>
        <taxon>Pseudomonadati</taxon>
        <taxon>Pseudomonadota</taxon>
        <taxon>Alphaproteobacteria</taxon>
        <taxon>Hyphomicrobiales</taxon>
        <taxon>Xanthobacteraceae</taxon>
        <taxon>Ancylobacter</taxon>
    </lineage>
</organism>
<dbReference type="EMBL" id="FMTP01000008">
    <property type="protein sequence ID" value="SCW93616.1"/>
    <property type="molecule type" value="Genomic_DNA"/>
</dbReference>
<name>A0A1G4UIW7_9HYPH</name>
<evidence type="ECO:0000313" key="4">
    <source>
        <dbReference type="Proteomes" id="UP000198889"/>
    </source>
</evidence>
<feature type="transmembrane region" description="Helical" evidence="1">
    <location>
        <begin position="134"/>
        <end position="156"/>
    </location>
</feature>
<reference evidence="4" key="1">
    <citation type="submission" date="2016-10" db="EMBL/GenBank/DDBJ databases">
        <authorList>
            <person name="Varghese N."/>
            <person name="Submissions S."/>
        </authorList>
    </citation>
    <scope>NUCLEOTIDE SEQUENCE [LARGE SCALE GENOMIC DNA]</scope>
    <source>
        <strain evidence="4">CGMCC 1.1761</strain>
    </source>
</reference>
<feature type="transmembrane region" description="Helical" evidence="1">
    <location>
        <begin position="250"/>
        <end position="275"/>
    </location>
</feature>
<dbReference type="InterPro" id="IPR002823">
    <property type="entry name" value="DUF112_TM"/>
</dbReference>
<keyword evidence="1" id="KW-1133">Transmembrane helix</keyword>
<dbReference type="PANTHER" id="PTHR35342">
    <property type="entry name" value="TRICARBOXYLIC TRANSPORT PROTEIN"/>
    <property type="match status" value="1"/>
</dbReference>
<evidence type="ECO:0000256" key="1">
    <source>
        <dbReference type="SAM" id="Phobius"/>
    </source>
</evidence>
<feature type="transmembrane region" description="Helical" evidence="1">
    <location>
        <begin position="354"/>
        <end position="380"/>
    </location>
</feature>
<sequence length="498" mass="52352">MTTFWDIVHLLTATPLVLVAIMGLTWGILGGALPGISASITMALVLPFTYTMDPAMAIALLACVYIGAEYGGSIPAILIRTPGTNSSAATVIDGYELNRQGRAGEALGISLMSGVVGSLFGLAMLALLTEPLSWLALAFRPTSYFALGILGLSVIASMSGDSLLKGLASAVVGLMIATVGTDPISGVTRFTFDVADLLSGVEPVVVMVGLFALTELMSQSGSTTVTQLGGSIRIRLPGWAMMRKLRRSQAIGCFLGLFEGLTPGGGGSVAAFMSYNEARRWSKTPEKFGKGSEEGIAAPEAANNTVASTALIPLLSFGIPSSNSTAVLLGGLLMHGLLPGPRLFEQNPQVIDSLYVGSLIAIIAQIGVGVLILPACIWLVNRPRPYRAGFILALILSGLFTLNNSPFDLGLALALGLMGYLMRLARFPVLPMILGVVLGHMVESSYRRSLVLSGGDFHIFVEDPIAVGLLGAALFFIAFSLAREYRDARRTQLQETHS</sequence>
<feature type="transmembrane region" description="Helical" evidence="1">
    <location>
        <begin position="48"/>
        <end position="68"/>
    </location>
</feature>
<proteinExistence type="predicted"/>
<protein>
    <submittedName>
        <fullName evidence="3">Putative tricarboxylic transport membrane protein</fullName>
    </submittedName>
</protein>
<accession>A0A1G4UIW7</accession>